<keyword evidence="3 6" id="KW-0812">Transmembrane</keyword>
<sequence length="440" mass="46458">MWRFLTNAAPRSLTAWVLWGLILGAAFGAAAPGLAVRLHVVADGFVSMMMLLIPPIIFTTVAGGMASLGSGRQMGHLSLKALIYYEAATAAALVIGLLVGNLLSLLPLREVPQEHAADQVASLRNQAEDFSTGLDTLLPESFFSAFTSGNPMHALCVGALIGGAMILGGERVVPVLDLINRCSHLLFCAVRLVLVCAPLAAFAGSAYTASRFGAMHLSGQLYLFLTFALTCTVVVLGGLGPLARLHGWSLLGLLKYLRHEILLVIGTSSSGPVFPRVLRKLELAGVPRATSAPLMAGGQSLHLIGTCIYLTLGAVYVSTVTGNPLSLTDQFLFVVLAMVMSKSAVGVTGSGLLTLVATVSFTQSFPLTAIALLIGIDRFMSEFRAITNLIGNAVATLVITRWAGQLDLDRLHLTLSARRPVEPDRPGEDTSVVEVRISDD</sequence>
<dbReference type="RefSeq" id="WP_078650835.1">
    <property type="nucleotide sequence ID" value="NZ_JBEYBN010000004.1"/>
</dbReference>
<evidence type="ECO:0000313" key="7">
    <source>
        <dbReference type="EMBL" id="MEU2265772.1"/>
    </source>
</evidence>
<evidence type="ECO:0000256" key="2">
    <source>
        <dbReference type="ARBA" id="ARBA00022448"/>
    </source>
</evidence>
<feature type="transmembrane region" description="Helical" evidence="6">
    <location>
        <begin position="45"/>
        <end position="69"/>
    </location>
</feature>
<dbReference type="SUPFAM" id="SSF118215">
    <property type="entry name" value="Proton glutamate symport protein"/>
    <property type="match status" value="1"/>
</dbReference>
<dbReference type="Proteomes" id="UP001550603">
    <property type="component" value="Unassembled WGS sequence"/>
</dbReference>
<keyword evidence="4 6" id="KW-1133">Transmembrane helix</keyword>
<reference evidence="7 8" key="1">
    <citation type="submission" date="2024-06" db="EMBL/GenBank/DDBJ databases">
        <title>The Natural Products Discovery Center: Release of the First 8490 Sequenced Strains for Exploring Actinobacteria Biosynthetic Diversity.</title>
        <authorList>
            <person name="Kalkreuter E."/>
            <person name="Kautsar S.A."/>
            <person name="Yang D."/>
            <person name="Bader C.D."/>
            <person name="Teijaro C.N."/>
            <person name="Fluegel L."/>
            <person name="Davis C.M."/>
            <person name="Simpson J.R."/>
            <person name="Lauterbach L."/>
            <person name="Steele A.D."/>
            <person name="Gui C."/>
            <person name="Meng S."/>
            <person name="Li G."/>
            <person name="Viehrig K."/>
            <person name="Ye F."/>
            <person name="Su P."/>
            <person name="Kiefer A.F."/>
            <person name="Nichols A."/>
            <person name="Cepeda A.J."/>
            <person name="Yan W."/>
            <person name="Fan B."/>
            <person name="Jiang Y."/>
            <person name="Adhikari A."/>
            <person name="Zheng C.-J."/>
            <person name="Schuster L."/>
            <person name="Cowan T.M."/>
            <person name="Smanski M.J."/>
            <person name="Chevrette M.G."/>
            <person name="De Carvalho L.P.S."/>
            <person name="Shen B."/>
        </authorList>
    </citation>
    <scope>NUCLEOTIDE SEQUENCE [LARGE SCALE GENOMIC DNA]</scope>
    <source>
        <strain evidence="7 8">NPDC019583</strain>
    </source>
</reference>
<evidence type="ECO:0000256" key="4">
    <source>
        <dbReference type="ARBA" id="ARBA00022989"/>
    </source>
</evidence>
<evidence type="ECO:0000313" key="8">
    <source>
        <dbReference type="Proteomes" id="UP001550603"/>
    </source>
</evidence>
<dbReference type="Pfam" id="PF00375">
    <property type="entry name" value="SDF"/>
    <property type="match status" value="1"/>
</dbReference>
<evidence type="ECO:0000256" key="1">
    <source>
        <dbReference type="ARBA" id="ARBA00004141"/>
    </source>
</evidence>
<feature type="transmembrane region" description="Helical" evidence="6">
    <location>
        <begin position="185"/>
        <end position="209"/>
    </location>
</feature>
<accession>A0ABV2XP37</accession>
<dbReference type="EMBL" id="JBEYBN010000004">
    <property type="protein sequence ID" value="MEU2265772.1"/>
    <property type="molecule type" value="Genomic_DNA"/>
</dbReference>
<feature type="transmembrane region" description="Helical" evidence="6">
    <location>
        <begin position="355"/>
        <end position="376"/>
    </location>
</feature>
<organism evidence="7 8">
    <name type="scientific">Streptomyces olindensis</name>
    <dbReference type="NCBI Taxonomy" id="358823"/>
    <lineage>
        <taxon>Bacteria</taxon>
        <taxon>Bacillati</taxon>
        <taxon>Actinomycetota</taxon>
        <taxon>Actinomycetes</taxon>
        <taxon>Kitasatosporales</taxon>
        <taxon>Streptomycetaceae</taxon>
        <taxon>Streptomyces</taxon>
    </lineage>
</organism>
<feature type="transmembrane region" description="Helical" evidence="6">
    <location>
        <begin position="152"/>
        <end position="173"/>
    </location>
</feature>
<feature type="transmembrane region" description="Helical" evidence="6">
    <location>
        <begin position="331"/>
        <end position="349"/>
    </location>
</feature>
<keyword evidence="8" id="KW-1185">Reference proteome</keyword>
<feature type="transmembrane region" description="Helical" evidence="6">
    <location>
        <begin position="298"/>
        <end position="319"/>
    </location>
</feature>
<evidence type="ECO:0000256" key="3">
    <source>
        <dbReference type="ARBA" id="ARBA00022692"/>
    </source>
</evidence>
<comment type="caution">
    <text evidence="7">The sequence shown here is derived from an EMBL/GenBank/DDBJ whole genome shotgun (WGS) entry which is preliminary data.</text>
</comment>
<keyword evidence="5 6" id="KW-0472">Membrane</keyword>
<dbReference type="InterPro" id="IPR036458">
    <property type="entry name" value="Na:dicarbo_symporter_sf"/>
</dbReference>
<proteinExistence type="predicted"/>
<name>A0ABV2XP37_9ACTN</name>
<dbReference type="PANTHER" id="PTHR42865">
    <property type="entry name" value="PROTON/GLUTAMATE-ASPARTATE SYMPORTER"/>
    <property type="match status" value="1"/>
</dbReference>
<evidence type="ECO:0000256" key="6">
    <source>
        <dbReference type="SAM" id="Phobius"/>
    </source>
</evidence>
<dbReference type="PANTHER" id="PTHR42865:SF1">
    <property type="entry name" value="AEROBIC C4-DICARBOXYLATE TRANSPORT PROTEIN"/>
    <property type="match status" value="1"/>
</dbReference>
<protein>
    <submittedName>
        <fullName evidence="7">Cation:dicarboxylase symporter family transporter</fullName>
    </submittedName>
</protein>
<evidence type="ECO:0000256" key="5">
    <source>
        <dbReference type="ARBA" id="ARBA00023136"/>
    </source>
</evidence>
<dbReference type="Gene3D" id="1.10.3860.10">
    <property type="entry name" value="Sodium:dicarboxylate symporter"/>
    <property type="match status" value="1"/>
</dbReference>
<feature type="transmembrane region" description="Helical" evidence="6">
    <location>
        <begin position="81"/>
        <end position="103"/>
    </location>
</feature>
<keyword evidence="2" id="KW-0813">Transport</keyword>
<feature type="transmembrane region" description="Helical" evidence="6">
    <location>
        <begin position="221"/>
        <end position="240"/>
    </location>
</feature>
<dbReference type="InterPro" id="IPR001991">
    <property type="entry name" value="Na-dicarboxylate_symporter"/>
</dbReference>
<dbReference type="PRINTS" id="PR00173">
    <property type="entry name" value="EDTRNSPORT"/>
</dbReference>
<gene>
    <name evidence="7" type="ORF">ABZ568_04880</name>
</gene>
<comment type="subcellular location">
    <subcellularLocation>
        <location evidence="1">Membrane</location>
        <topology evidence="1">Multi-pass membrane protein</topology>
    </subcellularLocation>
</comment>